<keyword evidence="1" id="KW-0812">Transmembrane</keyword>
<sequence>MKNSKIVVFLVAFMMMPIIGSYTKGINHKTVLKGHQEVSVTLETVTVYNPVKHQCDRTPLITASNARIDQEKLFKQEIRWMALSRDLLKRWEGKFHYGDTVRLQSGDPEIDGLWVIQDNLNKRFKNAGDLLFDGRVRKLGKWKNVTITRLDEYTITSTPEVNS</sequence>
<dbReference type="RefSeq" id="WP_254094421.1">
    <property type="nucleotide sequence ID" value="NZ_JAHESC010000081.1"/>
</dbReference>
<dbReference type="CDD" id="cd22784">
    <property type="entry name" value="DPBB_MltA_YuiC-like"/>
    <property type="match status" value="1"/>
</dbReference>
<keyword evidence="3" id="KW-1185">Reference proteome</keyword>
<keyword evidence="1" id="KW-0472">Membrane</keyword>
<keyword evidence="1" id="KW-1133">Transmembrane helix</keyword>
<dbReference type="AlphaFoldDB" id="A0AAP2DET9"/>
<dbReference type="EMBL" id="JAHESC010000081">
    <property type="protein sequence ID" value="MBT1690708.1"/>
    <property type="molecule type" value="Genomic_DNA"/>
</dbReference>
<organism evidence="2 3">
    <name type="scientific">Dawidia soli</name>
    <dbReference type="NCBI Taxonomy" id="2782352"/>
    <lineage>
        <taxon>Bacteria</taxon>
        <taxon>Pseudomonadati</taxon>
        <taxon>Bacteroidota</taxon>
        <taxon>Cytophagia</taxon>
        <taxon>Cytophagales</taxon>
        <taxon>Chryseotaleaceae</taxon>
        <taxon>Dawidia</taxon>
    </lineage>
</organism>
<feature type="transmembrane region" description="Helical" evidence="1">
    <location>
        <begin position="6"/>
        <end position="23"/>
    </location>
</feature>
<gene>
    <name evidence="2" type="ORF">KK078_29355</name>
</gene>
<dbReference type="Proteomes" id="UP001319180">
    <property type="component" value="Unassembled WGS sequence"/>
</dbReference>
<comment type="caution">
    <text evidence="2">The sequence shown here is derived from an EMBL/GenBank/DDBJ whole genome shotgun (WGS) entry which is preliminary data.</text>
</comment>
<reference evidence="2 3" key="1">
    <citation type="submission" date="2021-05" db="EMBL/GenBank/DDBJ databases">
        <title>A Polyphasic approach of four new species of the genus Ohtaekwangia: Ohtaekwangia histidinii sp. nov., Ohtaekwangia cretensis sp. nov., Ohtaekwangia indiensis sp. nov., Ohtaekwangia reichenbachii sp. nov. from diverse environment.</title>
        <authorList>
            <person name="Octaviana S."/>
        </authorList>
    </citation>
    <scope>NUCLEOTIDE SEQUENCE [LARGE SCALE GENOMIC DNA]</scope>
    <source>
        <strain evidence="2 3">PWU37</strain>
    </source>
</reference>
<evidence type="ECO:0000313" key="3">
    <source>
        <dbReference type="Proteomes" id="UP001319180"/>
    </source>
</evidence>
<protein>
    <submittedName>
        <fullName evidence="2">Uncharacterized protein</fullName>
    </submittedName>
</protein>
<proteinExistence type="predicted"/>
<name>A0AAP2DET9_9BACT</name>
<evidence type="ECO:0000313" key="2">
    <source>
        <dbReference type="EMBL" id="MBT1690708.1"/>
    </source>
</evidence>
<accession>A0AAP2DET9</accession>
<evidence type="ECO:0000256" key="1">
    <source>
        <dbReference type="SAM" id="Phobius"/>
    </source>
</evidence>